<comment type="caution">
    <text evidence="2">The sequence shown here is derived from an EMBL/GenBank/DDBJ whole genome shotgun (WGS) entry which is preliminary data.</text>
</comment>
<evidence type="ECO:0000313" key="2">
    <source>
        <dbReference type="EMBL" id="KAF7219526.1"/>
    </source>
</evidence>
<evidence type="ECO:0000313" key="3">
    <source>
        <dbReference type="Proteomes" id="UP000822369"/>
    </source>
</evidence>
<feature type="region of interest" description="Disordered" evidence="1">
    <location>
        <begin position="54"/>
        <end position="80"/>
    </location>
</feature>
<dbReference type="Gene3D" id="1.20.58.60">
    <property type="match status" value="1"/>
</dbReference>
<accession>A0A9D2YEW4</accession>
<dbReference type="AlphaFoldDB" id="A0A9D2YEW4"/>
<protein>
    <submittedName>
        <fullName evidence="2">Transcript variant X4</fullName>
    </submittedName>
</protein>
<dbReference type="EMBL" id="JAAVVJ010000007">
    <property type="protein sequence ID" value="KAF7219526.1"/>
    <property type="molecule type" value="Genomic_DNA"/>
</dbReference>
<organism evidence="2 3">
    <name type="scientific">Nothobranchius furzeri</name>
    <name type="common">Turquoise killifish</name>
    <dbReference type="NCBI Taxonomy" id="105023"/>
    <lineage>
        <taxon>Eukaryota</taxon>
        <taxon>Metazoa</taxon>
        <taxon>Chordata</taxon>
        <taxon>Craniata</taxon>
        <taxon>Vertebrata</taxon>
        <taxon>Euteleostomi</taxon>
        <taxon>Actinopterygii</taxon>
        <taxon>Neopterygii</taxon>
        <taxon>Teleostei</taxon>
        <taxon>Neoteleostei</taxon>
        <taxon>Acanthomorphata</taxon>
        <taxon>Ovalentaria</taxon>
        <taxon>Atherinomorphae</taxon>
        <taxon>Cyprinodontiformes</taxon>
        <taxon>Nothobranchiidae</taxon>
        <taxon>Nothobranchius</taxon>
    </lineage>
</organism>
<feature type="compositionally biased region" description="Basic and acidic residues" evidence="1">
    <location>
        <begin position="67"/>
        <end position="77"/>
    </location>
</feature>
<proteinExistence type="predicted"/>
<name>A0A9D2YEW4_NOTFU</name>
<gene>
    <name evidence="2" type="ORF">G4P62_019440</name>
</gene>
<evidence type="ECO:0000256" key="1">
    <source>
        <dbReference type="SAM" id="MobiDB-lite"/>
    </source>
</evidence>
<sequence length="112" mass="12412">MSDLSAYGSSIQALKEQAQSCRDLKANESRLRDINKVASELESEGLMAEEAPMVQAQQQEHLGSAPGKDEADSKTESPWKTVRLGVQTTANFNSIKELNNRWRSLQHAGQRP</sequence>
<reference evidence="2" key="1">
    <citation type="submission" date="2020-03" db="EMBL/GenBank/DDBJ databases">
        <title>Intra-Species Differences in Population Size shape Life History and Genome Evolution.</title>
        <authorList>
            <person name="Willemsen D."/>
            <person name="Cui R."/>
            <person name="Valenzano D.R."/>
        </authorList>
    </citation>
    <scope>NUCLEOTIDE SEQUENCE</scope>
    <source>
        <strain evidence="2">GRZ</strain>
        <tissue evidence="2">Whole</tissue>
    </source>
</reference>
<dbReference type="Proteomes" id="UP000822369">
    <property type="component" value="Chromosome 7"/>
</dbReference>